<dbReference type="Proteomes" id="UP000231094">
    <property type="component" value="Unassembled WGS sequence"/>
</dbReference>
<dbReference type="AlphaFoldDB" id="A0A2N9Y3R2"/>
<dbReference type="RefSeq" id="WP_100116007.1">
    <property type="nucleotide sequence ID" value="NZ_MEIV01000051.1"/>
</dbReference>
<accession>A0A2N9Y3R2</accession>
<proteinExistence type="predicted"/>
<evidence type="ECO:0008006" key="4">
    <source>
        <dbReference type="Google" id="ProtNLM"/>
    </source>
</evidence>
<keyword evidence="1" id="KW-0732">Signal</keyword>
<sequence>MKKITLLFSFSLLLSFFYTSYSYAEPQNNTLQYNQRQHFETFNDFYQNLPVLNMPFDTHNLANGQYVDSKFFHFSEEDYRYYDKPSIKEQSYYTLQNLTAVGRFEIDNIRFVLYHFTFDSLGEGILEDLYLLNAFNQEGDYLDELILSAHTGHEDHIFDYSALVIDNLFHVHIAAHYELNYMIDVVDNVYHAESNANITYQFSDNQFQRKQQYPNCTKLNLNGYLAKLTKQQFAYAEDIVAVDDYLACFPISKNLKTYKELAFYLGNTNSSFLSSYEFEKWNNVLKTINQD</sequence>
<gene>
    <name evidence="2" type="ORF">BHC47_04005</name>
</gene>
<reference evidence="2 3" key="1">
    <citation type="journal article" date="2017" name="MBio">
        <title>Type VI secretion-mediated competition in the bee gut microbiome.</title>
        <authorList>
            <person name="Steele M.I."/>
            <person name="Kwong W.K."/>
            <person name="Powell J.E."/>
            <person name="Whiteley M."/>
            <person name="Moran N.A."/>
        </authorList>
    </citation>
    <scope>NUCLEOTIDE SEQUENCE [LARGE SCALE GENOMIC DNA]</scope>
    <source>
        <strain evidence="2 3">PEB0171</strain>
    </source>
</reference>
<comment type="caution">
    <text evidence="2">The sequence shown here is derived from an EMBL/GenBank/DDBJ whole genome shotgun (WGS) entry which is preliminary data.</text>
</comment>
<evidence type="ECO:0000313" key="2">
    <source>
        <dbReference type="EMBL" id="PIT62279.1"/>
    </source>
</evidence>
<protein>
    <recommendedName>
        <fullName evidence="4">YARHG domain-containing protein</fullName>
    </recommendedName>
</protein>
<evidence type="ECO:0000313" key="3">
    <source>
        <dbReference type="Proteomes" id="UP000231094"/>
    </source>
</evidence>
<feature type="signal peptide" evidence="1">
    <location>
        <begin position="1"/>
        <end position="24"/>
    </location>
</feature>
<organism evidence="2 3">
    <name type="scientific">Snodgrassella alvi</name>
    <dbReference type="NCBI Taxonomy" id="1196083"/>
    <lineage>
        <taxon>Bacteria</taxon>
        <taxon>Pseudomonadati</taxon>
        <taxon>Pseudomonadota</taxon>
        <taxon>Betaproteobacteria</taxon>
        <taxon>Neisseriales</taxon>
        <taxon>Neisseriaceae</taxon>
        <taxon>Snodgrassella</taxon>
    </lineage>
</organism>
<name>A0A2N9Y3R2_9NEIS</name>
<feature type="chain" id="PRO_5014847971" description="YARHG domain-containing protein" evidence="1">
    <location>
        <begin position="25"/>
        <end position="291"/>
    </location>
</feature>
<dbReference type="EMBL" id="MEIV01000051">
    <property type="protein sequence ID" value="PIT62279.1"/>
    <property type="molecule type" value="Genomic_DNA"/>
</dbReference>
<evidence type="ECO:0000256" key="1">
    <source>
        <dbReference type="SAM" id="SignalP"/>
    </source>
</evidence>